<evidence type="ECO:0000313" key="2">
    <source>
        <dbReference type="Proteomes" id="UP000823941"/>
    </source>
</evidence>
<comment type="caution">
    <text evidence="1">The sequence shown here is derived from an EMBL/GenBank/DDBJ whole genome shotgun (WGS) entry which is preliminary data.</text>
</comment>
<evidence type="ECO:0000313" key="1">
    <source>
        <dbReference type="EMBL" id="KAG7313544.1"/>
    </source>
</evidence>
<keyword evidence="2" id="KW-1185">Reference proteome</keyword>
<proteinExistence type="predicted"/>
<dbReference type="EMBL" id="JAHIBW010000001">
    <property type="protein sequence ID" value="KAG7313544.1"/>
    <property type="molecule type" value="Genomic_DNA"/>
</dbReference>
<dbReference type="Proteomes" id="UP000823941">
    <property type="component" value="Chromosome 1"/>
</dbReference>
<accession>A0ABQ7R8C5</accession>
<reference evidence="1 2" key="1">
    <citation type="submission" date="2021-06" db="EMBL/GenBank/DDBJ databases">
        <title>A haploid diamondback moth (Plutella xylostella L.) genome assembly resolves 31 chromosomes and identifies a diamide resistance mutation.</title>
        <authorList>
            <person name="Ward C.M."/>
            <person name="Perry K.D."/>
            <person name="Baker G."/>
            <person name="Powis K."/>
            <person name="Heckel D.G."/>
            <person name="Baxter S.W."/>
        </authorList>
    </citation>
    <scope>NUCLEOTIDE SEQUENCE [LARGE SCALE GENOMIC DNA]</scope>
    <source>
        <strain evidence="1 2">LV</strain>
        <tissue evidence="1">Single pupa</tissue>
    </source>
</reference>
<gene>
    <name evidence="1" type="ORF">JYU34_000688</name>
</gene>
<protein>
    <submittedName>
        <fullName evidence="1">Uncharacterized protein</fullName>
    </submittedName>
</protein>
<organism evidence="1 2">
    <name type="scientific">Plutella xylostella</name>
    <name type="common">Diamondback moth</name>
    <name type="synonym">Plutella maculipennis</name>
    <dbReference type="NCBI Taxonomy" id="51655"/>
    <lineage>
        <taxon>Eukaryota</taxon>
        <taxon>Metazoa</taxon>
        <taxon>Ecdysozoa</taxon>
        <taxon>Arthropoda</taxon>
        <taxon>Hexapoda</taxon>
        <taxon>Insecta</taxon>
        <taxon>Pterygota</taxon>
        <taxon>Neoptera</taxon>
        <taxon>Endopterygota</taxon>
        <taxon>Lepidoptera</taxon>
        <taxon>Glossata</taxon>
        <taxon>Ditrysia</taxon>
        <taxon>Yponomeutoidea</taxon>
        <taxon>Plutellidae</taxon>
        <taxon>Plutella</taxon>
    </lineage>
</organism>
<name>A0ABQ7R8C5_PLUXY</name>
<sequence>MSRRRRSRAPRQVPSLKWLAERAAARAVLAAAANQTQSTCTARNLTLSAKMIKEIMPISMRASLLRAAFNLHREEERFLCEEYFIRRVDPHRTYLEVERDYRQVWGLPDGSLICNCCGETKFVFYLGPHDECC</sequence>